<feature type="transmembrane region" description="Helical" evidence="7">
    <location>
        <begin position="291"/>
        <end position="309"/>
    </location>
</feature>
<evidence type="ECO:0000256" key="1">
    <source>
        <dbReference type="ARBA" id="ARBA00004651"/>
    </source>
</evidence>
<dbReference type="PANTHER" id="PTHR43738:SF2">
    <property type="entry name" value="ABC TRANSPORTER PERMEASE"/>
    <property type="match status" value="1"/>
</dbReference>
<accession>A0A095U0D5</accession>
<feature type="domain" description="ABC3 transporter permease C-terminal" evidence="8">
    <location>
        <begin position="293"/>
        <end position="411"/>
    </location>
</feature>
<evidence type="ECO:0000256" key="3">
    <source>
        <dbReference type="ARBA" id="ARBA00022692"/>
    </source>
</evidence>
<evidence type="ECO:0000313" key="10">
    <source>
        <dbReference type="EMBL" id="KGD68053.1"/>
    </source>
</evidence>
<dbReference type="RefSeq" id="WP_035125637.1">
    <property type="nucleotide sequence ID" value="NZ_JRHH01000003.1"/>
</dbReference>
<evidence type="ECO:0000313" key="11">
    <source>
        <dbReference type="Proteomes" id="UP000029554"/>
    </source>
</evidence>
<evidence type="ECO:0000256" key="2">
    <source>
        <dbReference type="ARBA" id="ARBA00022475"/>
    </source>
</evidence>
<dbReference type="eggNOG" id="COG0577">
    <property type="taxonomic scope" value="Bacteria"/>
</dbReference>
<dbReference type="EMBL" id="JRHH01000003">
    <property type="protein sequence ID" value="KGD68053.1"/>
    <property type="molecule type" value="Genomic_DNA"/>
</dbReference>
<dbReference type="STRING" id="1453498.LG45_07080"/>
<feature type="transmembrane region" description="Helical" evidence="7">
    <location>
        <begin position="385"/>
        <end position="404"/>
    </location>
</feature>
<keyword evidence="5 7" id="KW-0472">Membrane</keyword>
<reference evidence="10 11" key="1">
    <citation type="submission" date="2014-09" db="EMBL/GenBank/DDBJ databases">
        <title>Whole Genome Shotgun of Flavobacterium aquatile LMG 4008.</title>
        <authorList>
            <person name="Gale A.N."/>
            <person name="Pipes S.E."/>
            <person name="Newman J.D."/>
        </authorList>
    </citation>
    <scope>NUCLEOTIDE SEQUENCE [LARGE SCALE GENOMIC DNA]</scope>
    <source>
        <strain evidence="10 11">LMG 4008</strain>
    </source>
</reference>
<dbReference type="Pfam" id="PF02687">
    <property type="entry name" value="FtsX"/>
    <property type="match status" value="1"/>
</dbReference>
<feature type="transmembrane region" description="Helical" evidence="7">
    <location>
        <begin position="330"/>
        <end position="354"/>
    </location>
</feature>
<organism evidence="10 11">
    <name type="scientific">Flavobacterium aquatile LMG 4008 = ATCC 11947</name>
    <dbReference type="NCBI Taxonomy" id="1453498"/>
    <lineage>
        <taxon>Bacteria</taxon>
        <taxon>Pseudomonadati</taxon>
        <taxon>Bacteroidota</taxon>
        <taxon>Flavobacteriia</taxon>
        <taxon>Flavobacteriales</taxon>
        <taxon>Flavobacteriaceae</taxon>
        <taxon>Flavobacterium</taxon>
    </lineage>
</organism>
<keyword evidence="2" id="KW-1003">Cell membrane</keyword>
<dbReference type="InterPro" id="IPR025857">
    <property type="entry name" value="MacB_PCD"/>
</dbReference>
<feature type="domain" description="MacB-like periplasmic core" evidence="9">
    <location>
        <begin position="17"/>
        <end position="192"/>
    </location>
</feature>
<feature type="transmembrane region" description="Helical" evidence="7">
    <location>
        <begin position="17"/>
        <end position="37"/>
    </location>
</feature>
<evidence type="ECO:0000256" key="4">
    <source>
        <dbReference type="ARBA" id="ARBA00022989"/>
    </source>
</evidence>
<evidence type="ECO:0000256" key="7">
    <source>
        <dbReference type="SAM" id="Phobius"/>
    </source>
</evidence>
<gene>
    <name evidence="10" type="ORF">LG45_07080</name>
</gene>
<evidence type="ECO:0000256" key="6">
    <source>
        <dbReference type="SAM" id="MobiDB-lite"/>
    </source>
</evidence>
<dbReference type="Proteomes" id="UP000029554">
    <property type="component" value="Unassembled WGS sequence"/>
</dbReference>
<proteinExistence type="predicted"/>
<name>A0A095U0D5_9FLAO</name>
<comment type="caution">
    <text evidence="10">The sequence shown here is derived from an EMBL/GenBank/DDBJ whole genome shotgun (WGS) entry which is preliminary data.</text>
</comment>
<dbReference type="Pfam" id="PF12704">
    <property type="entry name" value="MacB_PCD"/>
    <property type="match status" value="1"/>
</dbReference>
<dbReference type="PANTHER" id="PTHR43738">
    <property type="entry name" value="ABC TRANSPORTER, MEMBRANE PROTEIN"/>
    <property type="match status" value="1"/>
</dbReference>
<dbReference type="InterPro" id="IPR051125">
    <property type="entry name" value="ABC-4/HrtB_transporter"/>
</dbReference>
<dbReference type="InterPro" id="IPR003838">
    <property type="entry name" value="ABC3_permease_C"/>
</dbReference>
<keyword evidence="4 7" id="KW-1133">Transmembrane helix</keyword>
<dbReference type="AlphaFoldDB" id="A0A095U0D5"/>
<keyword evidence="11" id="KW-1185">Reference proteome</keyword>
<keyword evidence="3 7" id="KW-0812">Transmembrane</keyword>
<dbReference type="GO" id="GO:0005886">
    <property type="term" value="C:plasma membrane"/>
    <property type="evidence" value="ECO:0007669"/>
    <property type="project" value="UniProtKB-SubCell"/>
</dbReference>
<evidence type="ECO:0000256" key="5">
    <source>
        <dbReference type="ARBA" id="ARBA00023136"/>
    </source>
</evidence>
<dbReference type="OrthoDB" id="9784014at2"/>
<feature type="compositionally biased region" description="Basic and acidic residues" evidence="6">
    <location>
        <begin position="203"/>
        <end position="230"/>
    </location>
</feature>
<feature type="region of interest" description="Disordered" evidence="6">
    <location>
        <begin position="203"/>
        <end position="232"/>
    </location>
</feature>
<sequence length="418" mass="46733">MIAKLAWRNIWFKPLNTLLSIILLSSSVAIITVLILLQKQFEEKFSSNIDGVDLVLGAQGSPMQLILSSVYHIDNPTGNISYDSAKVWMNHPFIEKAIPLAFGDNYRGFKIVGTNSDYLDKYKAKISKGKLFDKNFEVVVGSEVAQKLKLKIGDTFHGTHGDAKEGEVHEHIDYKITGIASPTGSVIDNLILSNIPSVWQMHGNHEDENPAHGEEGHVHKEDEHEHHEDDITLNEPNMEITAVLLKFRNKMGIVMWPRIIAQNTKMQAASPAIEVNRIFSLFGIGLKALEYLAYAIMLISGISIFIALYNRLKERKYEFALMRINGASRFQLLSLILIESLILCFVGFLFGTIFGRFALGFISNSAEDDFKMAFNPMEIVWEKESILLIATLVVGIIAALIPAIKAYQLNISKTLANA</sequence>
<evidence type="ECO:0000259" key="8">
    <source>
        <dbReference type="Pfam" id="PF02687"/>
    </source>
</evidence>
<evidence type="ECO:0000259" key="9">
    <source>
        <dbReference type="Pfam" id="PF12704"/>
    </source>
</evidence>
<protein>
    <submittedName>
        <fullName evidence="10">Permease</fullName>
    </submittedName>
</protein>
<comment type="subcellular location">
    <subcellularLocation>
        <location evidence="1">Cell membrane</location>
        <topology evidence="1">Multi-pass membrane protein</topology>
    </subcellularLocation>
</comment>